<dbReference type="Proteomes" id="UP000654004">
    <property type="component" value="Unassembled WGS sequence"/>
</dbReference>
<dbReference type="CDD" id="cd00130">
    <property type="entry name" value="PAS"/>
    <property type="match status" value="1"/>
</dbReference>
<evidence type="ECO:0000256" key="11">
    <source>
        <dbReference type="ARBA" id="ARBA00022989"/>
    </source>
</evidence>
<dbReference type="SUPFAM" id="SSF52172">
    <property type="entry name" value="CheY-like"/>
    <property type="match status" value="2"/>
</dbReference>
<dbReference type="SUPFAM" id="SSF103190">
    <property type="entry name" value="Sensory domain-like"/>
    <property type="match status" value="1"/>
</dbReference>
<comment type="caution">
    <text evidence="18">The sequence shown here is derived from an EMBL/GenBank/DDBJ whole genome shotgun (WGS) entry which is preliminary data.</text>
</comment>
<dbReference type="InterPro" id="IPR003661">
    <property type="entry name" value="HisK_dim/P_dom"/>
</dbReference>
<dbReference type="Pfam" id="PF21623">
    <property type="entry name" value="HK_sensor_dom_bact"/>
    <property type="match status" value="1"/>
</dbReference>
<dbReference type="NCBIfam" id="TIGR00229">
    <property type="entry name" value="sensory_box"/>
    <property type="match status" value="1"/>
</dbReference>
<dbReference type="InterPro" id="IPR036890">
    <property type="entry name" value="HATPase_C_sf"/>
</dbReference>
<keyword evidence="9" id="KW-0418">Kinase</keyword>
<evidence type="ECO:0000259" key="16">
    <source>
        <dbReference type="PROSITE" id="PS50110"/>
    </source>
</evidence>
<dbReference type="Pfam" id="PF00072">
    <property type="entry name" value="Response_reg"/>
    <property type="match status" value="1"/>
</dbReference>
<dbReference type="SMART" id="SM00388">
    <property type="entry name" value="HisKA"/>
    <property type="match status" value="1"/>
</dbReference>
<dbReference type="Gene3D" id="1.10.287.130">
    <property type="match status" value="1"/>
</dbReference>
<accession>A0ABQ2QNI3</accession>
<keyword evidence="8" id="KW-0547">Nucleotide-binding</keyword>
<feature type="domain" description="PAS" evidence="17">
    <location>
        <begin position="365"/>
        <end position="436"/>
    </location>
</feature>
<feature type="transmembrane region" description="Helical" evidence="14">
    <location>
        <begin position="333"/>
        <end position="352"/>
    </location>
</feature>
<evidence type="ECO:0000256" key="5">
    <source>
        <dbReference type="ARBA" id="ARBA00022553"/>
    </source>
</evidence>
<dbReference type="SMART" id="SM00387">
    <property type="entry name" value="HATPase_c"/>
    <property type="match status" value="1"/>
</dbReference>
<evidence type="ECO:0000259" key="17">
    <source>
        <dbReference type="PROSITE" id="PS50112"/>
    </source>
</evidence>
<evidence type="ECO:0000259" key="15">
    <source>
        <dbReference type="PROSITE" id="PS50109"/>
    </source>
</evidence>
<dbReference type="InterPro" id="IPR001789">
    <property type="entry name" value="Sig_transdc_resp-reg_receiver"/>
</dbReference>
<reference evidence="19" key="1">
    <citation type="journal article" date="2019" name="Int. J. Syst. Evol. Microbiol.">
        <title>The Global Catalogue of Microorganisms (GCM) 10K type strain sequencing project: providing services to taxonomists for standard genome sequencing and annotation.</title>
        <authorList>
            <consortium name="The Broad Institute Genomics Platform"/>
            <consortium name="The Broad Institute Genome Sequencing Center for Infectious Disease"/>
            <person name="Wu L."/>
            <person name="Ma J."/>
        </authorList>
    </citation>
    <scope>NUCLEOTIDE SEQUENCE [LARGE SCALE GENOMIC DNA]</scope>
    <source>
        <strain evidence="19">JCM 32305</strain>
    </source>
</reference>
<dbReference type="EC" id="2.7.13.3" evidence="3"/>
<dbReference type="InterPro" id="IPR000014">
    <property type="entry name" value="PAS"/>
</dbReference>
<keyword evidence="10" id="KW-0067">ATP-binding</keyword>
<evidence type="ECO:0000313" key="19">
    <source>
        <dbReference type="Proteomes" id="UP000654004"/>
    </source>
</evidence>
<evidence type="ECO:0000256" key="8">
    <source>
        <dbReference type="ARBA" id="ARBA00022741"/>
    </source>
</evidence>
<evidence type="ECO:0000256" key="7">
    <source>
        <dbReference type="ARBA" id="ARBA00022692"/>
    </source>
</evidence>
<dbReference type="Gene3D" id="3.30.565.10">
    <property type="entry name" value="Histidine kinase-like ATPase, C-terminal domain"/>
    <property type="match status" value="1"/>
</dbReference>
<dbReference type="InterPro" id="IPR003594">
    <property type="entry name" value="HATPase_dom"/>
</dbReference>
<gene>
    <name evidence="18" type="ORF">GCM10009410_21170</name>
</gene>
<evidence type="ECO:0000256" key="6">
    <source>
        <dbReference type="ARBA" id="ARBA00022679"/>
    </source>
</evidence>
<feature type="modified residue" description="4-aspartylphosphate" evidence="13">
    <location>
        <position position="963"/>
    </location>
</feature>
<dbReference type="InterPro" id="IPR048760">
    <property type="entry name" value="VP0354-like_sensor_dom"/>
</dbReference>
<evidence type="ECO:0000256" key="13">
    <source>
        <dbReference type="PROSITE-ProRule" id="PRU00169"/>
    </source>
</evidence>
<dbReference type="InterPro" id="IPR036097">
    <property type="entry name" value="HisK_dim/P_sf"/>
</dbReference>
<dbReference type="InterPro" id="IPR004358">
    <property type="entry name" value="Sig_transdc_His_kin-like_C"/>
</dbReference>
<evidence type="ECO:0000313" key="18">
    <source>
        <dbReference type="EMBL" id="GGP87382.1"/>
    </source>
</evidence>
<evidence type="ECO:0000256" key="10">
    <source>
        <dbReference type="ARBA" id="ARBA00022840"/>
    </source>
</evidence>
<dbReference type="RefSeq" id="WP_188956033.1">
    <property type="nucleotide sequence ID" value="NZ_BMQW01000005.1"/>
</dbReference>
<dbReference type="PROSITE" id="PS50109">
    <property type="entry name" value="HIS_KIN"/>
    <property type="match status" value="1"/>
</dbReference>
<dbReference type="InterPro" id="IPR013767">
    <property type="entry name" value="PAS_fold"/>
</dbReference>
<dbReference type="CDD" id="cd00082">
    <property type="entry name" value="HisKA"/>
    <property type="match status" value="1"/>
</dbReference>
<evidence type="ECO:0000256" key="1">
    <source>
        <dbReference type="ARBA" id="ARBA00000085"/>
    </source>
</evidence>
<dbReference type="InterPro" id="IPR029151">
    <property type="entry name" value="Sensor-like_sf"/>
</dbReference>
<dbReference type="SMART" id="SM00448">
    <property type="entry name" value="REC"/>
    <property type="match status" value="1"/>
</dbReference>
<sequence>MFKQWFDRSNKARYQTLSYLGYFVIGCCCLMFYLVFSNFAKQTIIDNNKKTLVQLSHTAAQEMTNVFNVYVNKVLFLHSTASVSGISRTMQHGDIDPIDGTTTLQWTRRLQDMFTAFIQTNPEVRQLRFISRLNNGHEVVRVEQRNGKIVVVPEGLLQDKGDTDYYLDIAALNSNEHYISDISLNREYGVIETPTWPTFRVARSILDDNGDFFGFVIANIDASLLLEQLQRDFKHSLFDLVILNSNGYFIAAPNQALRFGFDLQIPDATWQAQTGNTPLPTLGSIQPVKMDKQDYWSIGETISLSTVEDRQLTVIGLFPKTAVDTLWQPQRNLMLLLMLVIYGIVVIIILVYQKYVNKIIVLYDNQSLYQAIIAGSSDAIISIDRQGLILSWNESATFLFGIAQGQAIKSNLLDIIDETVSEATNEKILNHGLIADVFDAKEHTIVTVESAFNGGQSKVLTVSLSPVIAVNSKQISSISAIIRDVTDSRRSEKKILQMNESLEQQVIARTQELEAATAEAISANQLKSEFVANISHEIRTPLNGISGLVELLKREYLSEKQLSYLMMTKNSIATLTVLINDLLDLSKIESGNLQVELDSFDLLENVCGVMNMMSIRAEEKGLILLLDSVELRHRKLICDPYRIKQILVNLIGNAIKFSVQGHVIVKVSTRAFDDQPDNINVEFSVTDNGIGITKAQQKKLFKPFIQANGSITRDFGGTGLGLSISKQLVTLLGGDIGVSSVLDQGSTFTFNVCAKQNRDINNKPVVLPMANQSVLIFIADKLTASLMQKHCESWSVNVTLIQSYQQLVEANAQQHVDVVIVDNSLVVGQTKQWVKHYQAANGALLLMIGRDEVDIAVLENACCKHLIKPVLPIQLMDVYSKLLSENSESASLLPQRDDNLAPETKDKKYSVLVVDDNQINRIVAEGLLEELPVIVHTANNGAEAITFLKNIRHKNELQLVLMDGQMPILDGYKATELIRKGDAGDVMAEVTIIAMTADAMAGDRERCLSIGMNDFISKPIDKGAFLHKVMYWLEQTETR</sequence>
<dbReference type="SMART" id="SM00091">
    <property type="entry name" value="PAS"/>
    <property type="match status" value="1"/>
</dbReference>
<dbReference type="PANTHER" id="PTHR45339:SF1">
    <property type="entry name" value="HYBRID SIGNAL TRANSDUCTION HISTIDINE KINASE J"/>
    <property type="match status" value="1"/>
</dbReference>
<comment type="subcellular location">
    <subcellularLocation>
        <location evidence="2">Cell membrane</location>
        <topology evidence="2">Multi-pass membrane protein</topology>
    </subcellularLocation>
</comment>
<dbReference type="PROSITE" id="PS51257">
    <property type="entry name" value="PROKAR_LIPOPROTEIN"/>
    <property type="match status" value="1"/>
</dbReference>
<dbReference type="CDD" id="cd16922">
    <property type="entry name" value="HATPase_EvgS-ArcB-TorS-like"/>
    <property type="match status" value="1"/>
</dbReference>
<dbReference type="Gene3D" id="3.30.450.20">
    <property type="entry name" value="PAS domain"/>
    <property type="match status" value="2"/>
</dbReference>
<dbReference type="InterPro" id="IPR011006">
    <property type="entry name" value="CheY-like_superfamily"/>
</dbReference>
<dbReference type="Pfam" id="PF00512">
    <property type="entry name" value="HisKA"/>
    <property type="match status" value="1"/>
</dbReference>
<dbReference type="PANTHER" id="PTHR45339">
    <property type="entry name" value="HYBRID SIGNAL TRANSDUCTION HISTIDINE KINASE J"/>
    <property type="match status" value="1"/>
</dbReference>
<dbReference type="PRINTS" id="PR00344">
    <property type="entry name" value="BCTRLSENSOR"/>
</dbReference>
<feature type="domain" description="Response regulatory" evidence="16">
    <location>
        <begin position="910"/>
        <end position="1033"/>
    </location>
</feature>
<evidence type="ECO:0000256" key="14">
    <source>
        <dbReference type="SAM" id="Phobius"/>
    </source>
</evidence>
<proteinExistence type="predicted"/>
<keyword evidence="7 14" id="KW-0812">Transmembrane</keyword>
<evidence type="ECO:0000256" key="4">
    <source>
        <dbReference type="ARBA" id="ARBA00022475"/>
    </source>
</evidence>
<dbReference type="PROSITE" id="PS50110">
    <property type="entry name" value="RESPONSE_REGULATORY"/>
    <property type="match status" value="1"/>
</dbReference>
<dbReference type="Pfam" id="PF00989">
    <property type="entry name" value="PAS"/>
    <property type="match status" value="1"/>
</dbReference>
<evidence type="ECO:0000256" key="2">
    <source>
        <dbReference type="ARBA" id="ARBA00004651"/>
    </source>
</evidence>
<keyword evidence="14" id="KW-0472">Membrane</keyword>
<dbReference type="CDD" id="cd17546">
    <property type="entry name" value="REC_hyHK_CKI1_RcsC-like"/>
    <property type="match status" value="1"/>
</dbReference>
<feature type="transmembrane region" description="Helical" evidence="14">
    <location>
        <begin position="20"/>
        <end position="40"/>
    </location>
</feature>
<keyword evidence="19" id="KW-1185">Reference proteome</keyword>
<keyword evidence="11 14" id="KW-1133">Transmembrane helix</keyword>
<organism evidence="18 19">
    <name type="scientific">Shewanella ulleungensis</name>
    <dbReference type="NCBI Taxonomy" id="2282699"/>
    <lineage>
        <taxon>Bacteria</taxon>
        <taxon>Pseudomonadati</taxon>
        <taxon>Pseudomonadota</taxon>
        <taxon>Gammaproteobacteria</taxon>
        <taxon>Alteromonadales</taxon>
        <taxon>Shewanellaceae</taxon>
        <taxon>Shewanella</taxon>
    </lineage>
</organism>
<dbReference type="PROSITE" id="PS50112">
    <property type="entry name" value="PAS"/>
    <property type="match status" value="1"/>
</dbReference>
<dbReference type="SUPFAM" id="SSF47384">
    <property type="entry name" value="Homodimeric domain of signal transducing histidine kinase"/>
    <property type="match status" value="1"/>
</dbReference>
<dbReference type="InterPro" id="IPR005467">
    <property type="entry name" value="His_kinase_dom"/>
</dbReference>
<keyword evidence="4" id="KW-1003">Cell membrane</keyword>
<dbReference type="SUPFAM" id="SSF55874">
    <property type="entry name" value="ATPase domain of HSP90 chaperone/DNA topoisomerase II/histidine kinase"/>
    <property type="match status" value="1"/>
</dbReference>
<keyword evidence="6" id="KW-0808">Transferase</keyword>
<dbReference type="InterPro" id="IPR035965">
    <property type="entry name" value="PAS-like_dom_sf"/>
</dbReference>
<feature type="domain" description="Histidine kinase" evidence="15">
    <location>
        <begin position="533"/>
        <end position="756"/>
    </location>
</feature>
<dbReference type="EMBL" id="BMQW01000005">
    <property type="protein sequence ID" value="GGP87382.1"/>
    <property type="molecule type" value="Genomic_DNA"/>
</dbReference>
<dbReference type="SUPFAM" id="SSF55785">
    <property type="entry name" value="PYP-like sensor domain (PAS domain)"/>
    <property type="match status" value="1"/>
</dbReference>
<comment type="catalytic activity">
    <reaction evidence="1">
        <text>ATP + protein L-histidine = ADP + protein N-phospho-L-histidine.</text>
        <dbReference type="EC" id="2.7.13.3"/>
    </reaction>
</comment>
<dbReference type="Pfam" id="PF02518">
    <property type="entry name" value="HATPase_c"/>
    <property type="match status" value="1"/>
</dbReference>
<evidence type="ECO:0000256" key="9">
    <source>
        <dbReference type="ARBA" id="ARBA00022777"/>
    </source>
</evidence>
<evidence type="ECO:0000256" key="12">
    <source>
        <dbReference type="ARBA" id="ARBA00023012"/>
    </source>
</evidence>
<keyword evidence="5 13" id="KW-0597">Phosphoprotein</keyword>
<name>A0ABQ2QNI3_9GAMM</name>
<evidence type="ECO:0000256" key="3">
    <source>
        <dbReference type="ARBA" id="ARBA00012438"/>
    </source>
</evidence>
<dbReference type="Gene3D" id="3.40.50.2300">
    <property type="match status" value="1"/>
</dbReference>
<keyword evidence="12" id="KW-0902">Two-component regulatory system</keyword>
<protein>
    <recommendedName>
        <fullName evidence="3">histidine kinase</fullName>
        <ecNumber evidence="3">2.7.13.3</ecNumber>
    </recommendedName>
</protein>